<feature type="domain" description="Acetyl-CoA dehydrogenase-like C-terminal" evidence="1">
    <location>
        <begin position="9"/>
        <end position="38"/>
    </location>
</feature>
<proteinExistence type="predicted"/>
<dbReference type="InterPro" id="IPR025878">
    <property type="entry name" value="Acyl-CoA_dh-like_C_dom"/>
</dbReference>
<name>A0A5C6QHI3_9GAMM</name>
<accession>A0A5C6QHI3</accession>
<dbReference type="EMBL" id="VOLT01000005">
    <property type="protein sequence ID" value="TWX68117.1"/>
    <property type="molecule type" value="Genomic_DNA"/>
</dbReference>
<evidence type="ECO:0000313" key="2">
    <source>
        <dbReference type="EMBL" id="TWX68117.1"/>
    </source>
</evidence>
<keyword evidence="3" id="KW-1185">Reference proteome</keyword>
<sequence length="42" mass="5036">MALSTDLIDDEKNFYQGKIQTAKHYIEWELPEIEAQEKFYKA</sequence>
<dbReference type="AlphaFoldDB" id="A0A5C6QHI3"/>
<dbReference type="Pfam" id="PF12806">
    <property type="entry name" value="Acyl-CoA_dh_C"/>
    <property type="match status" value="1"/>
</dbReference>
<organism evidence="2 3">
    <name type="scientific">Colwellia demingiae</name>
    <dbReference type="NCBI Taxonomy" id="89401"/>
    <lineage>
        <taxon>Bacteria</taxon>
        <taxon>Pseudomonadati</taxon>
        <taxon>Pseudomonadota</taxon>
        <taxon>Gammaproteobacteria</taxon>
        <taxon>Alteromonadales</taxon>
        <taxon>Colwelliaceae</taxon>
        <taxon>Colwellia</taxon>
    </lineage>
</organism>
<reference evidence="2 3" key="1">
    <citation type="submission" date="2019-07" db="EMBL/GenBank/DDBJ databases">
        <title>Genomes of sea-ice associated Colwellia species.</title>
        <authorList>
            <person name="Bowman J.P."/>
        </authorList>
    </citation>
    <scope>NUCLEOTIDE SEQUENCE [LARGE SCALE GENOMIC DNA]</scope>
    <source>
        <strain evidence="2 3">ACAM 459</strain>
    </source>
</reference>
<evidence type="ECO:0000313" key="3">
    <source>
        <dbReference type="Proteomes" id="UP000321822"/>
    </source>
</evidence>
<protein>
    <recommendedName>
        <fullName evidence="1">Acetyl-CoA dehydrogenase-like C-terminal domain-containing protein</fullName>
    </recommendedName>
</protein>
<dbReference type="Proteomes" id="UP000321822">
    <property type="component" value="Unassembled WGS sequence"/>
</dbReference>
<evidence type="ECO:0000259" key="1">
    <source>
        <dbReference type="Pfam" id="PF12806"/>
    </source>
</evidence>
<gene>
    <name evidence="2" type="ORF">ESZ36_12450</name>
</gene>
<comment type="caution">
    <text evidence="2">The sequence shown here is derived from an EMBL/GenBank/DDBJ whole genome shotgun (WGS) entry which is preliminary data.</text>
</comment>
<dbReference type="RefSeq" id="WP_146788459.1">
    <property type="nucleotide sequence ID" value="NZ_VOLT01000005.1"/>
</dbReference>